<dbReference type="RefSeq" id="WP_084879646.1">
    <property type="nucleotide sequence ID" value="NZ_JAGGMY010000002.1"/>
</dbReference>
<dbReference type="Gene3D" id="2.60.40.10">
    <property type="entry name" value="Immunoglobulins"/>
    <property type="match status" value="1"/>
</dbReference>
<evidence type="ECO:0000313" key="4">
    <source>
        <dbReference type="Proteomes" id="UP000193749"/>
    </source>
</evidence>
<dbReference type="SUPFAM" id="SSF51445">
    <property type="entry name" value="(Trans)glycosidases"/>
    <property type="match status" value="1"/>
</dbReference>
<name>A0A1X1ELV9_PANCY</name>
<dbReference type="PANTHER" id="PTHR37836">
    <property type="entry name" value="LMO1036 PROTEIN"/>
    <property type="match status" value="1"/>
</dbReference>
<keyword evidence="4" id="KW-1185">Reference proteome</keyword>
<dbReference type="InterPro" id="IPR032260">
    <property type="entry name" value="DUF5060"/>
</dbReference>
<dbReference type="PANTHER" id="PTHR37836:SF2">
    <property type="entry name" value="DUF4038 DOMAIN-CONTAINING PROTEIN"/>
    <property type="match status" value="1"/>
</dbReference>
<proteinExistence type="predicted"/>
<dbReference type="STRING" id="55209.HA50_25440"/>
<evidence type="ECO:0000313" key="3">
    <source>
        <dbReference type="EMBL" id="ORM89930.1"/>
    </source>
</evidence>
<dbReference type="Proteomes" id="UP000193749">
    <property type="component" value="Unassembled WGS sequence"/>
</dbReference>
<dbReference type="OrthoDB" id="246387at2"/>
<dbReference type="Pfam" id="PF18310">
    <property type="entry name" value="DUF5605"/>
    <property type="match status" value="1"/>
</dbReference>
<dbReference type="InterPro" id="IPR041239">
    <property type="entry name" value="DUF5605"/>
</dbReference>
<gene>
    <name evidence="3" type="ORF">HA50_25440</name>
</gene>
<dbReference type="Gene3D" id="3.20.20.80">
    <property type="entry name" value="Glycosidases"/>
    <property type="match status" value="1"/>
</dbReference>
<feature type="domain" description="DUF5060" evidence="1">
    <location>
        <begin position="10"/>
        <end position="76"/>
    </location>
</feature>
<accession>A0A1X1ELV9</accession>
<reference evidence="3 4" key="1">
    <citation type="journal article" date="2017" name="Antonie Van Leeuwenhoek">
        <title>Phylogenomic resolution of the bacterial genus Pantoea and its relationship with Erwinia and Tatumella.</title>
        <authorList>
            <person name="Palmer M."/>
            <person name="Steenkamp E.T."/>
            <person name="Coetzee M.P."/>
            <person name="Chan W.Y."/>
            <person name="van Zyl E."/>
            <person name="De Maayer P."/>
            <person name="Coutinho T.A."/>
            <person name="Blom J."/>
            <person name="Smits T.H."/>
            <person name="Duffy B."/>
            <person name="Venter S.N."/>
        </authorList>
    </citation>
    <scope>NUCLEOTIDE SEQUENCE [LARGE SCALE GENOMIC DNA]</scope>
    <source>
        <strain evidence="3 4">LMG 2657</strain>
    </source>
</reference>
<protein>
    <submittedName>
        <fullName evidence="3">DUF5060 domain-containing protein</fullName>
    </submittedName>
</protein>
<comment type="caution">
    <text evidence="3">The sequence shown here is derived from an EMBL/GenBank/DDBJ whole genome shotgun (WGS) entry which is preliminary data.</text>
</comment>
<sequence>MLVSPQTLNVPQWGRAEFIFQVNADARHFTATWVTAIFRHQQEEKTVRGFYDDDGRFLIRFMPEREGSWTFTTTSNHPALHDQHGEVICIAAGEDATGPVRSAETWHFSYASGQPYYPFGTTAYVWNYQSEAVQEQTLASLAHSSFNKIRMCVFPKHYTYNFREPERFPFPGDITSGFDFTRFDCQFFRQLENQIDALKARGVEADLIIFHPYDRWGFAEMAEEVDQRYVSYLVARLASFSNVWWSLANEFDLLLKKPMSFWDNVFQQITAEDPYQHLISIHNWHNPPLHYTSNAHWYDQTQPWVSHASIQHHDLWFVPGWREDFGKPVVIDECRYEGDVDLGWGNITAHKMLDLTWQGVCRGGYVTHGESYLSDDDIIWWSHGGKLKGESSPRIGYLRQLLEEGEPKRLSPWLRKTDSHWDAAIGHMGDDYWLIWFGESQPGFKLLTMLPQGKEYHVDIIDAWQMETRRLPQTWRSGDRLPLPGKPGMALRITAVS</sequence>
<dbReference type="Pfam" id="PF16586">
    <property type="entry name" value="DUF5060"/>
    <property type="match status" value="1"/>
</dbReference>
<dbReference type="InterPro" id="IPR013783">
    <property type="entry name" value="Ig-like_fold"/>
</dbReference>
<dbReference type="InterPro" id="IPR017853">
    <property type="entry name" value="GH"/>
</dbReference>
<dbReference type="EMBL" id="MLJI01000002">
    <property type="protein sequence ID" value="ORM89930.1"/>
    <property type="molecule type" value="Genomic_DNA"/>
</dbReference>
<feature type="domain" description="DUF5605" evidence="2">
    <location>
        <begin position="421"/>
        <end position="494"/>
    </location>
</feature>
<evidence type="ECO:0000259" key="1">
    <source>
        <dbReference type="Pfam" id="PF16586"/>
    </source>
</evidence>
<organism evidence="3 4">
    <name type="scientific">Pantoea cypripedii</name>
    <name type="common">Pectobacterium cypripedii</name>
    <name type="synonym">Erwinia cypripedii</name>
    <dbReference type="NCBI Taxonomy" id="55209"/>
    <lineage>
        <taxon>Bacteria</taxon>
        <taxon>Pseudomonadati</taxon>
        <taxon>Pseudomonadota</taxon>
        <taxon>Gammaproteobacteria</taxon>
        <taxon>Enterobacterales</taxon>
        <taxon>Erwiniaceae</taxon>
        <taxon>Pantoea</taxon>
    </lineage>
</organism>
<dbReference type="AlphaFoldDB" id="A0A1X1ELV9"/>
<dbReference type="Gene3D" id="2.60.40.3950">
    <property type="match status" value="1"/>
</dbReference>
<evidence type="ECO:0000259" key="2">
    <source>
        <dbReference type="Pfam" id="PF18310"/>
    </source>
</evidence>